<dbReference type="Proteomes" id="UP000257109">
    <property type="component" value="Unassembled WGS sequence"/>
</dbReference>
<evidence type="ECO:0000256" key="1">
    <source>
        <dbReference type="SAM" id="Phobius"/>
    </source>
</evidence>
<keyword evidence="1" id="KW-1133">Transmembrane helix</keyword>
<dbReference type="InterPro" id="IPR002156">
    <property type="entry name" value="RNaseH_domain"/>
</dbReference>
<accession>A0A371G3C2</accession>
<dbReference type="Pfam" id="PF13456">
    <property type="entry name" value="RVT_3"/>
    <property type="match status" value="1"/>
</dbReference>
<dbReference type="InterPro" id="IPR036397">
    <property type="entry name" value="RNaseH_sf"/>
</dbReference>
<dbReference type="GO" id="GO:0003676">
    <property type="term" value="F:nucleic acid binding"/>
    <property type="evidence" value="ECO:0007669"/>
    <property type="project" value="InterPro"/>
</dbReference>
<dbReference type="AlphaFoldDB" id="A0A371G3C2"/>
<evidence type="ECO:0000313" key="4">
    <source>
        <dbReference type="Proteomes" id="UP000257109"/>
    </source>
</evidence>
<feature type="domain" description="RNase H type-1" evidence="2">
    <location>
        <begin position="105"/>
        <end position="212"/>
    </location>
</feature>
<dbReference type="Gene3D" id="3.30.420.10">
    <property type="entry name" value="Ribonuclease H-like superfamily/Ribonuclease H"/>
    <property type="match status" value="2"/>
</dbReference>
<keyword evidence="1" id="KW-0812">Transmembrane</keyword>
<proteinExistence type="predicted"/>
<dbReference type="PANTHER" id="PTHR48475:SF2">
    <property type="entry name" value="RIBONUCLEASE H"/>
    <property type="match status" value="1"/>
</dbReference>
<dbReference type="CDD" id="cd09279">
    <property type="entry name" value="RNase_HI_like"/>
    <property type="match status" value="1"/>
</dbReference>
<dbReference type="GO" id="GO:0004523">
    <property type="term" value="F:RNA-DNA hybrid ribonuclease activity"/>
    <property type="evidence" value="ECO:0007669"/>
    <property type="project" value="InterPro"/>
</dbReference>
<feature type="transmembrane region" description="Helical" evidence="1">
    <location>
        <begin position="12"/>
        <end position="37"/>
    </location>
</feature>
<dbReference type="InterPro" id="IPR012337">
    <property type="entry name" value="RNaseH-like_sf"/>
</dbReference>
<protein>
    <recommendedName>
        <fullName evidence="2">RNase H type-1 domain-containing protein</fullName>
    </recommendedName>
</protein>
<reference evidence="3" key="1">
    <citation type="submission" date="2018-05" db="EMBL/GenBank/DDBJ databases">
        <title>Draft genome of Mucuna pruriens seed.</title>
        <authorList>
            <person name="Nnadi N.E."/>
            <person name="Vos R."/>
            <person name="Hasami M.H."/>
            <person name="Devisetty U.K."/>
            <person name="Aguiy J.C."/>
        </authorList>
    </citation>
    <scope>NUCLEOTIDE SEQUENCE [LARGE SCALE GENOMIC DNA]</scope>
    <source>
        <strain evidence="3">JCA_2017</strain>
    </source>
</reference>
<feature type="non-terminal residue" evidence="3">
    <location>
        <position position="1"/>
    </location>
</feature>
<organism evidence="3 4">
    <name type="scientific">Mucuna pruriens</name>
    <name type="common">Velvet bean</name>
    <name type="synonym">Dolichos pruriens</name>
    <dbReference type="NCBI Taxonomy" id="157652"/>
    <lineage>
        <taxon>Eukaryota</taxon>
        <taxon>Viridiplantae</taxon>
        <taxon>Streptophyta</taxon>
        <taxon>Embryophyta</taxon>
        <taxon>Tracheophyta</taxon>
        <taxon>Spermatophyta</taxon>
        <taxon>Magnoliopsida</taxon>
        <taxon>eudicotyledons</taxon>
        <taxon>Gunneridae</taxon>
        <taxon>Pentapetalae</taxon>
        <taxon>rosids</taxon>
        <taxon>fabids</taxon>
        <taxon>Fabales</taxon>
        <taxon>Fabaceae</taxon>
        <taxon>Papilionoideae</taxon>
        <taxon>50 kb inversion clade</taxon>
        <taxon>NPAAA clade</taxon>
        <taxon>indigoferoid/millettioid clade</taxon>
        <taxon>Phaseoleae</taxon>
        <taxon>Mucuna</taxon>
    </lineage>
</organism>
<gene>
    <name evidence="3" type="ORF">CR513_33781</name>
</gene>
<sequence length="358" mass="40135">MSAFPPILTRPILGKLVFVYISILNNVVSSVILAIVITTKKLRPYFQIHPVICRTDLSIRQILQKPNSKGTYEGLGASRFHEQTDPKLPRGRSCGANKEWTLSIDGSSNKRGSGVGVILEGPSVVLIEQSLHFGFQESNNRAEYKTLLAGIWLAKELGVKILTIKSDSQMITGQLSRYLGTVKAQAETLERFTLLHVPREQNEKVDLLAKLASTPPSGVRRIKREATKYVLIVGQLYRQERVIKEVDEGACGSHIGGRALASKIARAGFYWSTIKRDSLVFVIKCDKLDILGPFPLAIGKVKFFLVAIDYFTKWIEVELVAMISTERVRLFYWKRIICRFRLPAVTVSDKVPNLNHGQ</sequence>
<dbReference type="PANTHER" id="PTHR48475">
    <property type="entry name" value="RIBONUCLEASE H"/>
    <property type="match status" value="1"/>
</dbReference>
<dbReference type="EMBL" id="QJKJ01006879">
    <property type="protein sequence ID" value="RDX85076.1"/>
    <property type="molecule type" value="Genomic_DNA"/>
</dbReference>
<keyword evidence="1" id="KW-0472">Membrane</keyword>
<keyword evidence="4" id="KW-1185">Reference proteome</keyword>
<dbReference type="SUPFAM" id="SSF53098">
    <property type="entry name" value="Ribonuclease H-like"/>
    <property type="match status" value="2"/>
</dbReference>
<evidence type="ECO:0000313" key="3">
    <source>
        <dbReference type="EMBL" id="RDX85076.1"/>
    </source>
</evidence>
<evidence type="ECO:0000259" key="2">
    <source>
        <dbReference type="Pfam" id="PF13456"/>
    </source>
</evidence>
<comment type="caution">
    <text evidence="3">The sequence shown here is derived from an EMBL/GenBank/DDBJ whole genome shotgun (WGS) entry which is preliminary data.</text>
</comment>
<dbReference type="OrthoDB" id="2016287at2759"/>
<name>A0A371G3C2_MUCPR</name>